<dbReference type="GO" id="GO:0008168">
    <property type="term" value="F:methyltransferase activity"/>
    <property type="evidence" value="ECO:0007669"/>
    <property type="project" value="UniProtKB-KW"/>
</dbReference>
<keyword evidence="1" id="KW-0808">Transferase</keyword>
<dbReference type="SUPFAM" id="SSF53335">
    <property type="entry name" value="S-adenosyl-L-methionine-dependent methyltransferases"/>
    <property type="match status" value="1"/>
</dbReference>
<protein>
    <submittedName>
        <fullName evidence="1">Class I SAM-dependent methyltransferase</fullName>
    </submittedName>
</protein>
<evidence type="ECO:0000313" key="1">
    <source>
        <dbReference type="EMBL" id="TXJ35550.1"/>
    </source>
</evidence>
<dbReference type="AlphaFoldDB" id="A0A5C8EHJ6"/>
<dbReference type="Pfam" id="PF13489">
    <property type="entry name" value="Methyltransf_23"/>
    <property type="match status" value="1"/>
</dbReference>
<comment type="caution">
    <text evidence="1">The sequence shown here is derived from an EMBL/GenBank/DDBJ whole genome shotgun (WGS) entry which is preliminary data.</text>
</comment>
<name>A0A5C8EHJ6_9SPIR</name>
<gene>
    <name evidence="1" type="ORF">EPJ78_11675</name>
</gene>
<evidence type="ECO:0000313" key="2">
    <source>
        <dbReference type="Proteomes" id="UP000322814"/>
    </source>
</evidence>
<sequence length="444" mass="52471">MKLKRICPICDCNEGEKLYELKLAKDDREKVLEKSLIVACNNCGFVFESNNYTQKDYDEHYKSIKTFFVNTSGGTGGESEYDLKRYDFQIDKILKFINDKSIDILDIGCAKGGLLRRFKYHGYNNVYGIDTSEDCVKFLNENNIYAETASIFDIYKFDKKFNKKFDVITMSHVLEHIWDLKSVIEIFKTYLKKDGILYVEVPDMTNYINYLHKPFYYFNFEHINHFTTNTLTALFNDFECLDKGSAYFYMQKNKKYPLLYSVLKNSEKDNINVSYNFNKDIMGINKIKEYIKKSKEIEDKFCLELEPDSTPTFLYGFSLYGRRLLMEERIFKNINLVGILDRNPTFKGFNIKIYNGKKIPVYTIENDRFDLFENYKFVNVLISSPMHEYEIRDYLLSNKNFVGKILIAEQSRAEQSRAEQSRAEQSRAEQSRAVMFEYAYRKTA</sequence>
<proteinExistence type="predicted"/>
<accession>A0A5C8EHJ6</accession>
<dbReference type="GO" id="GO:0032259">
    <property type="term" value="P:methylation"/>
    <property type="evidence" value="ECO:0007669"/>
    <property type="project" value="UniProtKB-KW"/>
</dbReference>
<keyword evidence="1" id="KW-0489">Methyltransferase</keyword>
<reference evidence="1 2" key="1">
    <citation type="journal article" date="1992" name="Lakartidningen">
        <title>[Penicillin V and not amoxicillin is the first choice preparation in acute otitis].</title>
        <authorList>
            <person name="Kamme C."/>
            <person name="Lundgren K."/>
            <person name="Prellner K."/>
        </authorList>
    </citation>
    <scope>NUCLEOTIDE SEQUENCE [LARGE SCALE GENOMIC DNA]</scope>
    <source>
        <strain evidence="1 2">PC4580III</strain>
    </source>
</reference>
<dbReference type="EMBL" id="SAYB01000007">
    <property type="protein sequence ID" value="TXJ35550.1"/>
    <property type="molecule type" value="Genomic_DNA"/>
</dbReference>
<dbReference type="InterPro" id="IPR029063">
    <property type="entry name" value="SAM-dependent_MTases_sf"/>
</dbReference>
<dbReference type="CDD" id="cd02440">
    <property type="entry name" value="AdoMet_MTases"/>
    <property type="match status" value="1"/>
</dbReference>
<organism evidence="1 2">
    <name type="scientific">Brachyspira aalborgi</name>
    <dbReference type="NCBI Taxonomy" id="29522"/>
    <lineage>
        <taxon>Bacteria</taxon>
        <taxon>Pseudomonadati</taxon>
        <taxon>Spirochaetota</taxon>
        <taxon>Spirochaetia</taxon>
        <taxon>Brachyspirales</taxon>
        <taxon>Brachyspiraceae</taxon>
        <taxon>Brachyspira</taxon>
    </lineage>
</organism>
<dbReference type="PANTHER" id="PTHR43861">
    <property type="entry name" value="TRANS-ACONITATE 2-METHYLTRANSFERASE-RELATED"/>
    <property type="match status" value="1"/>
</dbReference>
<dbReference type="RefSeq" id="WP_147771633.1">
    <property type="nucleotide sequence ID" value="NZ_SAYB01000007.1"/>
</dbReference>
<dbReference type="Gene3D" id="3.40.50.150">
    <property type="entry name" value="Vaccinia Virus protein VP39"/>
    <property type="match status" value="1"/>
</dbReference>
<dbReference type="PANTHER" id="PTHR43861:SF6">
    <property type="entry name" value="METHYLTRANSFERASE TYPE 11"/>
    <property type="match status" value="1"/>
</dbReference>
<dbReference type="Proteomes" id="UP000322814">
    <property type="component" value="Unassembled WGS sequence"/>
</dbReference>